<evidence type="ECO:0000313" key="1">
    <source>
        <dbReference type="EMBL" id="KAI9903768.1"/>
    </source>
</evidence>
<proteinExistence type="predicted"/>
<dbReference type="EMBL" id="CM047940">
    <property type="protein sequence ID" value="KAI9903768.1"/>
    <property type="molecule type" value="Genomic_DNA"/>
</dbReference>
<sequence>MARQDVLAKAEQSLHDQRNILPTRQTVTVFGLMALNVLINFIDQNGISMTLPTIAADLGAGDTISWAGTASLLANTTFQMLWGRLSDIFGRKTVYLSAIALLSIADLGCGLSQTPAAFYVFRGVAGIGGGGITNLSMIIVSDVVTLEDRGKYQGIIGSMVGLGSIIGPFLAAAFTQRFTWRAYFWLISPLAAVTGTLSFFFLPSKPRTASFRESVKKVDWMGSFTSSLGIILILIPISGGGAYFDWNSPMVISMLVVGTVAFVLFVVLEWRVAKLPMMPIDIYKNVVVDVMLAQNFLFGLVYQAYIYYIPLYLQNAHQLSMVKSACLWIPLVGTQSICSTLSGLYISRFKRYGELLWVGFGLWTLGAGLTLLLDRHTPFAVIIAIMLVIGLGVGCIFQPILVALQAHSPTSRRAVIISNRNFYRCAGGACGLAISAAVLQARLKSALPAEYSYLAGSTYSLPDFGDGAVPTGVLDAYMAASHAVFVLQVPLIGICFAGNLLIKDRGLEPPQDRLAQGNRETNLVDRGETGDSVVDQAAADNSTGEKKS</sequence>
<dbReference type="Proteomes" id="UP001163324">
    <property type="component" value="Chromosome 1"/>
</dbReference>
<comment type="caution">
    <text evidence="1">The sequence shown here is derived from an EMBL/GenBank/DDBJ whole genome shotgun (WGS) entry which is preliminary data.</text>
</comment>
<organism evidence="1 2">
    <name type="scientific">Trichothecium roseum</name>
    <dbReference type="NCBI Taxonomy" id="47278"/>
    <lineage>
        <taxon>Eukaryota</taxon>
        <taxon>Fungi</taxon>
        <taxon>Dikarya</taxon>
        <taxon>Ascomycota</taxon>
        <taxon>Pezizomycotina</taxon>
        <taxon>Sordariomycetes</taxon>
        <taxon>Hypocreomycetidae</taxon>
        <taxon>Hypocreales</taxon>
        <taxon>Hypocreales incertae sedis</taxon>
        <taxon>Trichothecium</taxon>
    </lineage>
</organism>
<protein>
    <submittedName>
        <fullName evidence="1">Uncharacterized protein</fullName>
    </submittedName>
</protein>
<reference evidence="1" key="1">
    <citation type="submission" date="2022-10" db="EMBL/GenBank/DDBJ databases">
        <title>Complete Genome of Trichothecium roseum strain YXFP-22015, a Plant Pathogen Isolated from Citrus.</title>
        <authorList>
            <person name="Wang Y."/>
            <person name="Zhu L."/>
        </authorList>
    </citation>
    <scope>NUCLEOTIDE SEQUENCE</scope>
    <source>
        <strain evidence="1">YXFP-22015</strain>
    </source>
</reference>
<evidence type="ECO:0000313" key="2">
    <source>
        <dbReference type="Proteomes" id="UP001163324"/>
    </source>
</evidence>
<name>A0ACC0VDC5_9HYPO</name>
<keyword evidence="2" id="KW-1185">Reference proteome</keyword>
<gene>
    <name evidence="1" type="ORF">N3K66_000297</name>
</gene>
<accession>A0ACC0VDC5</accession>